<evidence type="ECO:0000313" key="5">
    <source>
        <dbReference type="Proteomes" id="UP000193920"/>
    </source>
</evidence>
<evidence type="ECO:0000313" key="4">
    <source>
        <dbReference type="EMBL" id="ORY79586.1"/>
    </source>
</evidence>
<dbReference type="Gene3D" id="1.20.5.110">
    <property type="match status" value="1"/>
</dbReference>
<sequence length="244" mass="28750">METDTEKLIPTYNWKEEVEKIKNAEKEIIEIIFKINKDENNNNINNSDKKKYTEEIKDKLKNVKNLLDNYETELTNSEVKGDSSEVIKKREDQFILLSREYERIENIANVDAIGESDDMNELLNSKDKKKFINDTKINITKDEEEEELLQLQEMLLDEQDENLDILADVIERHKEIGIAINNEIDAQINLIETTEDDLEDTQQRLDRTRRRINQAGEYHELISCKLIVIIIILLLILIIIKYTL</sequence>
<keyword evidence="2" id="KW-0472">Membrane</keyword>
<keyword evidence="2" id="KW-0812">Transmembrane</keyword>
<dbReference type="PROSITE" id="PS50192">
    <property type="entry name" value="T_SNARE"/>
    <property type="match status" value="1"/>
</dbReference>
<feature type="transmembrane region" description="Helical" evidence="2">
    <location>
        <begin position="218"/>
        <end position="240"/>
    </location>
</feature>
<feature type="coiled-coil region" evidence="1">
    <location>
        <begin position="141"/>
        <end position="218"/>
    </location>
</feature>
<gene>
    <name evidence="4" type="ORF">LY90DRAFT_698038</name>
</gene>
<dbReference type="CDD" id="cd15859">
    <property type="entry name" value="SNARE_SYN8"/>
    <property type="match status" value="1"/>
</dbReference>
<dbReference type="Proteomes" id="UP000193920">
    <property type="component" value="Unassembled WGS sequence"/>
</dbReference>
<keyword evidence="2" id="KW-1133">Transmembrane helix</keyword>
<feature type="domain" description="T-SNARE coiled-coil homology" evidence="3">
    <location>
        <begin position="153"/>
        <end position="215"/>
    </location>
</feature>
<dbReference type="SMART" id="SM00397">
    <property type="entry name" value="t_SNARE"/>
    <property type="match status" value="1"/>
</dbReference>
<dbReference type="STRING" id="1754190.A0A1Y2F897"/>
<feature type="coiled-coil region" evidence="1">
    <location>
        <begin position="21"/>
        <end position="80"/>
    </location>
</feature>
<name>A0A1Y2F897_9FUNG</name>
<comment type="caution">
    <text evidence="4">The sequence shown here is derived from an EMBL/GenBank/DDBJ whole genome shotgun (WGS) entry which is preliminary data.</text>
</comment>
<evidence type="ECO:0000259" key="3">
    <source>
        <dbReference type="PROSITE" id="PS50192"/>
    </source>
</evidence>
<proteinExistence type="predicted"/>
<evidence type="ECO:0000256" key="2">
    <source>
        <dbReference type="SAM" id="Phobius"/>
    </source>
</evidence>
<dbReference type="InterPro" id="IPR000727">
    <property type="entry name" value="T_SNARE_dom"/>
</dbReference>
<dbReference type="AlphaFoldDB" id="A0A1Y2F897"/>
<dbReference type="SUPFAM" id="SSF58038">
    <property type="entry name" value="SNARE fusion complex"/>
    <property type="match status" value="1"/>
</dbReference>
<evidence type="ECO:0000256" key="1">
    <source>
        <dbReference type="SAM" id="Coils"/>
    </source>
</evidence>
<dbReference type="EMBL" id="MCOG01000014">
    <property type="protein sequence ID" value="ORY79586.1"/>
    <property type="molecule type" value="Genomic_DNA"/>
</dbReference>
<keyword evidence="1" id="KW-0175">Coiled coil</keyword>
<dbReference type="OrthoDB" id="10447080at2759"/>
<accession>A0A1Y2F897</accession>
<protein>
    <recommendedName>
        <fullName evidence="3">t-SNARE coiled-coil homology domain-containing protein</fullName>
    </recommendedName>
</protein>
<reference evidence="4 5" key="1">
    <citation type="submission" date="2016-08" db="EMBL/GenBank/DDBJ databases">
        <title>A Parts List for Fungal Cellulosomes Revealed by Comparative Genomics.</title>
        <authorList>
            <consortium name="DOE Joint Genome Institute"/>
            <person name="Haitjema C.H."/>
            <person name="Gilmore S.P."/>
            <person name="Henske J.K."/>
            <person name="Solomon K.V."/>
            <person name="De Groot R."/>
            <person name="Kuo A."/>
            <person name="Mondo S.J."/>
            <person name="Salamov A.A."/>
            <person name="Labutti K."/>
            <person name="Zhao Z."/>
            <person name="Chiniquy J."/>
            <person name="Barry K."/>
            <person name="Brewer H.M."/>
            <person name="Purvine S.O."/>
            <person name="Wright A.T."/>
            <person name="Boxma B."/>
            <person name="Van Alen T."/>
            <person name="Hackstein J.H."/>
            <person name="Baker S.E."/>
            <person name="Grigoriev I.V."/>
            <person name="O'Malley M.A."/>
        </authorList>
    </citation>
    <scope>NUCLEOTIDE SEQUENCE [LARGE SCALE GENOMIC DNA]</scope>
    <source>
        <strain evidence="4 5">G1</strain>
    </source>
</reference>
<organism evidence="4 5">
    <name type="scientific">Neocallimastix californiae</name>
    <dbReference type="NCBI Taxonomy" id="1754190"/>
    <lineage>
        <taxon>Eukaryota</taxon>
        <taxon>Fungi</taxon>
        <taxon>Fungi incertae sedis</taxon>
        <taxon>Chytridiomycota</taxon>
        <taxon>Chytridiomycota incertae sedis</taxon>
        <taxon>Neocallimastigomycetes</taxon>
        <taxon>Neocallimastigales</taxon>
        <taxon>Neocallimastigaceae</taxon>
        <taxon>Neocallimastix</taxon>
    </lineage>
</organism>
<keyword evidence="5" id="KW-1185">Reference proteome</keyword>